<comment type="caution">
    <text evidence="8">The sequence shown here is derived from an EMBL/GenBank/DDBJ whole genome shotgun (WGS) entry which is preliminary data.</text>
</comment>
<keyword evidence="5" id="KW-0408">Iron</keyword>
<dbReference type="InterPro" id="IPR005249">
    <property type="entry name" value="YqeK"/>
</dbReference>
<dbReference type="SUPFAM" id="SSF109604">
    <property type="entry name" value="HD-domain/PDEase-like"/>
    <property type="match status" value="1"/>
</dbReference>
<feature type="domain" description="HD" evidence="7">
    <location>
        <begin position="21"/>
        <end position="136"/>
    </location>
</feature>
<dbReference type="CDD" id="cd00077">
    <property type="entry name" value="HDc"/>
    <property type="match status" value="1"/>
</dbReference>
<dbReference type="PANTHER" id="PTHR35795">
    <property type="entry name" value="SLR1885 PROTEIN"/>
    <property type="match status" value="1"/>
</dbReference>
<dbReference type="eggNOG" id="COG1713">
    <property type="taxonomic scope" value="Bacteria"/>
</dbReference>
<organism evidence="8 9">
    <name type="scientific">Dorea longicatena DSM 13814</name>
    <dbReference type="NCBI Taxonomy" id="411462"/>
    <lineage>
        <taxon>Bacteria</taxon>
        <taxon>Bacillati</taxon>
        <taxon>Bacillota</taxon>
        <taxon>Clostridia</taxon>
        <taxon>Lachnospirales</taxon>
        <taxon>Lachnospiraceae</taxon>
        <taxon>Dorea</taxon>
    </lineage>
</organism>
<evidence type="ECO:0000256" key="5">
    <source>
        <dbReference type="ARBA" id="ARBA00023004"/>
    </source>
</evidence>
<reference evidence="8 9" key="1">
    <citation type="submission" date="2007-03" db="EMBL/GenBank/DDBJ databases">
        <authorList>
            <person name="Fulton L."/>
            <person name="Clifton S."/>
            <person name="Fulton B."/>
            <person name="Xu J."/>
            <person name="Minx P."/>
            <person name="Pepin K.H."/>
            <person name="Johnson M."/>
            <person name="Thiruvilangam P."/>
            <person name="Bhonagiri V."/>
            <person name="Nash W.E."/>
            <person name="Mardis E.R."/>
            <person name="Wilson R.K."/>
        </authorList>
    </citation>
    <scope>NUCLEOTIDE SEQUENCE [LARGE SCALE GENOMIC DNA]</scope>
    <source>
        <strain evidence="8 9">DSM 13814</strain>
    </source>
</reference>
<dbReference type="InterPro" id="IPR006674">
    <property type="entry name" value="HD_domain"/>
</dbReference>
<protein>
    <recommendedName>
        <fullName evidence="1">bis(5'-nucleosyl)-tetraphosphatase (symmetrical)</fullName>
        <ecNumber evidence="1">3.6.1.41</ecNumber>
    </recommendedName>
</protein>
<dbReference type="InterPro" id="IPR006675">
    <property type="entry name" value="HDIG_dom"/>
</dbReference>
<proteinExistence type="predicted"/>
<dbReference type="HOGENOM" id="CLU_089580_1_0_9"/>
<evidence type="ECO:0000256" key="2">
    <source>
        <dbReference type="ARBA" id="ARBA00022723"/>
    </source>
</evidence>
<sequence length="195" mass="22692">MMDEKILKIQHTLKKELDENRYHHTLGVMYTSASMAMRYDVDVQKALYAGLLHDCAKCIPSDKKIRLCEKYGLPVSSVERENPSLLHARLGAYLAHEKYGVKDEEIIYAIESHTTGRPGMSMLEKIVYIADYIEPGRRELPNMADVRQLAFRDIDECLYRILKDSLIYLDSKNITVDPMTQRTYDYYKKEMGKED</sequence>
<dbReference type="InterPro" id="IPR003607">
    <property type="entry name" value="HD/PDEase_dom"/>
</dbReference>
<comment type="catalytic activity">
    <reaction evidence="6">
        <text>P(1),P(4)-bis(5'-adenosyl) tetraphosphate + H2O = 2 ADP + 2 H(+)</text>
        <dbReference type="Rhea" id="RHEA:24252"/>
        <dbReference type="ChEBI" id="CHEBI:15377"/>
        <dbReference type="ChEBI" id="CHEBI:15378"/>
        <dbReference type="ChEBI" id="CHEBI:58141"/>
        <dbReference type="ChEBI" id="CHEBI:456216"/>
        <dbReference type="EC" id="3.6.1.41"/>
    </reaction>
</comment>
<evidence type="ECO:0000313" key="8">
    <source>
        <dbReference type="EMBL" id="EDM63853.1"/>
    </source>
</evidence>
<keyword evidence="2" id="KW-0479">Metal-binding</keyword>
<evidence type="ECO:0000256" key="4">
    <source>
        <dbReference type="ARBA" id="ARBA00022801"/>
    </source>
</evidence>
<name>A6BE14_9FIRM</name>
<dbReference type="Proteomes" id="UP000004016">
    <property type="component" value="Unassembled WGS sequence"/>
</dbReference>
<dbReference type="NCBIfam" id="TIGR00488">
    <property type="entry name" value="bis(5'-nucleosyl)-tetraphosphatase (symmetrical) YqeK"/>
    <property type="match status" value="1"/>
</dbReference>
<evidence type="ECO:0000259" key="7">
    <source>
        <dbReference type="PROSITE" id="PS51831"/>
    </source>
</evidence>
<dbReference type="Gene3D" id="1.10.3210.10">
    <property type="entry name" value="Hypothetical protein af1432"/>
    <property type="match status" value="1"/>
</dbReference>
<dbReference type="EC" id="3.6.1.41" evidence="1"/>
<dbReference type="PROSITE" id="PS51831">
    <property type="entry name" value="HD"/>
    <property type="match status" value="1"/>
</dbReference>
<gene>
    <name evidence="8" type="ORF">DORLON_00530</name>
</gene>
<dbReference type="SMART" id="SM00471">
    <property type="entry name" value="HDc"/>
    <property type="match status" value="1"/>
</dbReference>
<dbReference type="InterPro" id="IPR051094">
    <property type="entry name" value="Diverse_Catalytic_Enzymes"/>
</dbReference>
<dbReference type="PANTHER" id="PTHR35795:SF1">
    <property type="entry name" value="BIS(5'-NUCLEOSYL)-TETRAPHOSPHATASE, SYMMETRICAL"/>
    <property type="match status" value="1"/>
</dbReference>
<evidence type="ECO:0000256" key="6">
    <source>
        <dbReference type="ARBA" id="ARBA00049417"/>
    </source>
</evidence>
<accession>A6BE14</accession>
<evidence type="ECO:0000256" key="3">
    <source>
        <dbReference type="ARBA" id="ARBA00022741"/>
    </source>
</evidence>
<evidence type="ECO:0000256" key="1">
    <source>
        <dbReference type="ARBA" id="ARBA00012506"/>
    </source>
</evidence>
<keyword evidence="4 8" id="KW-0378">Hydrolase</keyword>
<reference evidence="8 9" key="2">
    <citation type="submission" date="2007-04" db="EMBL/GenBank/DDBJ databases">
        <title>Draft genome sequence of Dorea longicatena (DSM 13814).</title>
        <authorList>
            <person name="Sudarsanam P."/>
            <person name="Ley R."/>
            <person name="Guruge J."/>
            <person name="Turnbaugh P.J."/>
            <person name="Mahowald M."/>
            <person name="Liep D."/>
            <person name="Gordon J."/>
        </authorList>
    </citation>
    <scope>NUCLEOTIDE SEQUENCE [LARGE SCALE GENOMIC DNA]</scope>
    <source>
        <strain evidence="8 9">DSM 13814</strain>
    </source>
</reference>
<dbReference type="EMBL" id="AAXB02000002">
    <property type="protein sequence ID" value="EDM63853.1"/>
    <property type="molecule type" value="Genomic_DNA"/>
</dbReference>
<dbReference type="GO" id="GO:0046872">
    <property type="term" value="F:metal ion binding"/>
    <property type="evidence" value="ECO:0007669"/>
    <property type="project" value="UniProtKB-KW"/>
</dbReference>
<dbReference type="Pfam" id="PF01966">
    <property type="entry name" value="HD"/>
    <property type="match status" value="1"/>
</dbReference>
<keyword evidence="3" id="KW-0547">Nucleotide-binding</keyword>
<dbReference type="GO" id="GO:0008803">
    <property type="term" value="F:bis(5'-nucleosyl)-tetraphosphatase (symmetrical) activity"/>
    <property type="evidence" value="ECO:0007669"/>
    <property type="project" value="UniProtKB-EC"/>
</dbReference>
<dbReference type="GO" id="GO:0000166">
    <property type="term" value="F:nucleotide binding"/>
    <property type="evidence" value="ECO:0007669"/>
    <property type="project" value="UniProtKB-KW"/>
</dbReference>
<evidence type="ECO:0000313" key="9">
    <source>
        <dbReference type="Proteomes" id="UP000004016"/>
    </source>
</evidence>
<dbReference type="NCBIfam" id="TIGR00277">
    <property type="entry name" value="HDIG"/>
    <property type="match status" value="1"/>
</dbReference>
<dbReference type="AlphaFoldDB" id="A6BE14"/>